<evidence type="ECO:0000313" key="2">
    <source>
        <dbReference type="Proteomes" id="UP000231658"/>
    </source>
</evidence>
<keyword evidence="2" id="KW-1185">Reference proteome</keyword>
<accession>A0A1C3RH69</accession>
<dbReference type="Proteomes" id="UP000231658">
    <property type="component" value="Unassembled WGS sequence"/>
</dbReference>
<sequence>MSNSTQNITAEIEEVVPKTLEDFYLLGWNKGMKAYLDNEKLEPDLSDLVNNAQRQAYVKGFTTVLRQLTTSVMNTVTELEVVWHYDEENNQSEEEEK</sequence>
<dbReference type="STRING" id="1867952.MTBPR1_200022"/>
<organism evidence="1 2">
    <name type="scientific">Candidatus Terasakiella magnetica</name>
    <dbReference type="NCBI Taxonomy" id="1867952"/>
    <lineage>
        <taxon>Bacteria</taxon>
        <taxon>Pseudomonadati</taxon>
        <taxon>Pseudomonadota</taxon>
        <taxon>Alphaproteobacteria</taxon>
        <taxon>Rhodospirillales</taxon>
        <taxon>Terasakiellaceae</taxon>
        <taxon>Terasakiella</taxon>
    </lineage>
</organism>
<evidence type="ECO:0000313" key="1">
    <source>
        <dbReference type="EMBL" id="SCA56542.1"/>
    </source>
</evidence>
<name>A0A1C3RH69_9PROT</name>
<dbReference type="AlphaFoldDB" id="A0A1C3RH69"/>
<dbReference type="EMBL" id="FLYE01000013">
    <property type="protein sequence ID" value="SCA56542.1"/>
    <property type="molecule type" value="Genomic_DNA"/>
</dbReference>
<protein>
    <submittedName>
        <fullName evidence="1">Uncharacterized protein</fullName>
    </submittedName>
</protein>
<dbReference type="RefSeq" id="WP_069188646.1">
    <property type="nucleotide sequence ID" value="NZ_FLYE01000013.1"/>
</dbReference>
<proteinExistence type="predicted"/>
<reference evidence="1 2" key="1">
    <citation type="submission" date="2016-07" db="EMBL/GenBank/DDBJ databases">
        <authorList>
            <person name="Lefevre C.T."/>
        </authorList>
    </citation>
    <scope>NUCLEOTIDE SEQUENCE [LARGE SCALE GENOMIC DNA]</scope>
    <source>
        <strain evidence="1">PR1</strain>
    </source>
</reference>
<gene>
    <name evidence="1" type="ORF">MTBPR1_200022</name>
</gene>